<reference evidence="3" key="2">
    <citation type="submission" date="2013-05" db="EMBL/GenBank/DDBJ databases">
        <authorList>
            <person name="Carter J.-M."/>
            <person name="Baker S.C."/>
            <person name="Pink R."/>
            <person name="Carter D.R.F."/>
            <person name="Collins A."/>
            <person name="Tomlin J."/>
            <person name="Gibbs M."/>
            <person name="Breuker C.J."/>
        </authorList>
    </citation>
    <scope>NUCLEOTIDE SEQUENCE</scope>
    <source>
        <tissue evidence="3">Ovary</tissue>
    </source>
</reference>
<reference evidence="3" key="1">
    <citation type="journal article" date="2013" name="BMC Genomics">
        <title>Unscrambling butterfly oogenesis.</title>
        <authorList>
            <person name="Carter J.M."/>
            <person name="Baker S.C."/>
            <person name="Pink R."/>
            <person name="Carter D.R."/>
            <person name="Collins A."/>
            <person name="Tomlin J."/>
            <person name="Gibbs M."/>
            <person name="Breuker C.J."/>
        </authorList>
    </citation>
    <scope>NUCLEOTIDE SEQUENCE</scope>
    <source>
        <tissue evidence="3">Ovary</tissue>
    </source>
</reference>
<comment type="similarity">
    <text evidence="1">Belongs to the TIP41 family.</text>
</comment>
<evidence type="ECO:0000313" key="3">
    <source>
        <dbReference type="EMBL" id="JAA91782.1"/>
    </source>
</evidence>
<dbReference type="GO" id="GO:0005829">
    <property type="term" value="C:cytosol"/>
    <property type="evidence" value="ECO:0007669"/>
    <property type="project" value="TreeGrafter"/>
</dbReference>
<dbReference type="GO" id="GO:0031929">
    <property type="term" value="P:TOR signaling"/>
    <property type="evidence" value="ECO:0007669"/>
    <property type="project" value="TreeGrafter"/>
</dbReference>
<organism evidence="3">
    <name type="scientific">Pararge aegeria</name>
    <name type="common">speckled wood butterfly</name>
    <dbReference type="NCBI Taxonomy" id="116150"/>
    <lineage>
        <taxon>Eukaryota</taxon>
        <taxon>Metazoa</taxon>
        <taxon>Ecdysozoa</taxon>
        <taxon>Arthropoda</taxon>
        <taxon>Hexapoda</taxon>
        <taxon>Insecta</taxon>
        <taxon>Pterygota</taxon>
        <taxon>Neoptera</taxon>
        <taxon>Endopterygota</taxon>
        <taxon>Lepidoptera</taxon>
        <taxon>Glossata</taxon>
        <taxon>Ditrysia</taxon>
        <taxon>Papilionoidea</taxon>
        <taxon>Nymphalidae</taxon>
        <taxon>Satyrinae</taxon>
        <taxon>Satyrini</taxon>
        <taxon>Parargina</taxon>
        <taxon>Pararge</taxon>
    </lineage>
</organism>
<sequence>MPSYWYVLQRYFLRVDDVMVRSHETRMFHMLNTDYVLREYSTKEAKAQDINIPTSEMKEADDVIAFLPVKEKITEKLLVNTQTN</sequence>
<dbReference type="Pfam" id="PF04176">
    <property type="entry name" value="TIP41"/>
    <property type="match status" value="1"/>
</dbReference>
<evidence type="ECO:0000256" key="2">
    <source>
        <dbReference type="ARBA" id="ARBA00018951"/>
    </source>
</evidence>
<dbReference type="AlphaFoldDB" id="S4PZX5"/>
<dbReference type="PANTHER" id="PTHR21021:SF16">
    <property type="entry name" value="TIP41-LIKE PROTEIN"/>
    <property type="match status" value="1"/>
</dbReference>
<dbReference type="InterPro" id="IPR007303">
    <property type="entry name" value="TIP41-like"/>
</dbReference>
<protein>
    <recommendedName>
        <fullName evidence="2">TIP41-like protein</fullName>
    </recommendedName>
</protein>
<accession>S4PZX5</accession>
<proteinExistence type="inferred from homology"/>
<dbReference type="PANTHER" id="PTHR21021">
    <property type="entry name" value="GAF/PUTATIVE CYTOSKELETAL PROTEIN"/>
    <property type="match status" value="1"/>
</dbReference>
<dbReference type="InterPro" id="IPR051330">
    <property type="entry name" value="Phosphatase_reg/MetRdx"/>
</dbReference>
<evidence type="ECO:0000256" key="1">
    <source>
        <dbReference type="ARBA" id="ARBA00006658"/>
    </source>
</evidence>
<dbReference type="EMBL" id="GAIX01000778">
    <property type="protein sequence ID" value="JAA91782.1"/>
    <property type="molecule type" value="Transcribed_RNA"/>
</dbReference>
<name>S4PZX5_9NEOP</name>